<dbReference type="OrthoDB" id="4408652at2"/>
<dbReference type="GO" id="GO:0140114">
    <property type="term" value="P:cellular detoxification of fluoride"/>
    <property type="evidence" value="ECO:0007669"/>
    <property type="project" value="UniProtKB-UniRule"/>
</dbReference>
<dbReference type="Proteomes" id="UP000193309">
    <property type="component" value="Unassembled WGS sequence"/>
</dbReference>
<feature type="transmembrane region" description="Helical" evidence="10">
    <location>
        <begin position="74"/>
        <end position="92"/>
    </location>
</feature>
<evidence type="ECO:0000313" key="11">
    <source>
        <dbReference type="EMBL" id="SMG05538.1"/>
    </source>
</evidence>
<dbReference type="Pfam" id="PF02537">
    <property type="entry name" value="CRCB"/>
    <property type="match status" value="1"/>
</dbReference>
<evidence type="ECO:0000256" key="2">
    <source>
        <dbReference type="ARBA" id="ARBA00022475"/>
    </source>
</evidence>
<comment type="subcellular location">
    <subcellularLocation>
        <location evidence="1 10">Cell membrane</location>
        <topology evidence="1 10">Multi-pass membrane protein</topology>
    </subcellularLocation>
</comment>
<proteinExistence type="inferred from homology"/>
<evidence type="ECO:0000256" key="5">
    <source>
        <dbReference type="ARBA" id="ARBA00023136"/>
    </source>
</evidence>
<evidence type="ECO:0000313" key="12">
    <source>
        <dbReference type="Proteomes" id="UP000193309"/>
    </source>
</evidence>
<keyword evidence="2 10" id="KW-1003">Cell membrane</keyword>
<dbReference type="STRING" id="1610489.SAMN06295981_0005"/>
<name>A0A1X7HV33_9CORY</name>
<reference evidence="12" key="1">
    <citation type="submission" date="2017-04" db="EMBL/GenBank/DDBJ databases">
        <authorList>
            <person name="Varghese N."/>
            <person name="Submissions S."/>
        </authorList>
    </citation>
    <scope>NUCLEOTIDE SEQUENCE [LARGE SCALE GENOMIC DNA]</scope>
    <source>
        <strain evidence="12">VDS</strain>
    </source>
</reference>
<evidence type="ECO:0000256" key="1">
    <source>
        <dbReference type="ARBA" id="ARBA00004651"/>
    </source>
</evidence>
<comment type="catalytic activity">
    <reaction evidence="8">
        <text>fluoride(in) = fluoride(out)</text>
        <dbReference type="Rhea" id="RHEA:76159"/>
        <dbReference type="ChEBI" id="CHEBI:17051"/>
    </reaction>
    <physiologicalReaction direction="left-to-right" evidence="8">
        <dbReference type="Rhea" id="RHEA:76160"/>
    </physiologicalReaction>
</comment>
<evidence type="ECO:0000256" key="10">
    <source>
        <dbReference type="HAMAP-Rule" id="MF_00454"/>
    </source>
</evidence>
<keyword evidence="10" id="KW-0406">Ion transport</keyword>
<keyword evidence="10" id="KW-0813">Transport</keyword>
<dbReference type="InterPro" id="IPR003691">
    <property type="entry name" value="FluC"/>
</dbReference>
<evidence type="ECO:0000256" key="8">
    <source>
        <dbReference type="ARBA" id="ARBA00035585"/>
    </source>
</evidence>
<comment type="activity regulation">
    <text evidence="10">Na(+) is not transported, but it plays an essential structural role and its presence is essential for fluoride channel function.</text>
</comment>
<comment type="function">
    <text evidence="9 10">Fluoride-specific ion channel. Important for reducing fluoride concentration in the cell, thus reducing its toxicity.</text>
</comment>
<dbReference type="GO" id="GO:0062054">
    <property type="term" value="F:fluoride channel activity"/>
    <property type="evidence" value="ECO:0007669"/>
    <property type="project" value="UniProtKB-UniRule"/>
</dbReference>
<keyword evidence="10" id="KW-0915">Sodium</keyword>
<evidence type="ECO:0000256" key="4">
    <source>
        <dbReference type="ARBA" id="ARBA00022989"/>
    </source>
</evidence>
<protein>
    <recommendedName>
        <fullName evidence="10">Fluoride-specific ion channel FluC</fullName>
    </recommendedName>
</protein>
<dbReference type="EMBL" id="FXAR01000001">
    <property type="protein sequence ID" value="SMG05538.1"/>
    <property type="molecule type" value="Genomic_DNA"/>
</dbReference>
<dbReference type="GO" id="GO:0005886">
    <property type="term" value="C:plasma membrane"/>
    <property type="evidence" value="ECO:0007669"/>
    <property type="project" value="UniProtKB-SubCell"/>
</dbReference>
<keyword evidence="12" id="KW-1185">Reference proteome</keyword>
<evidence type="ECO:0000256" key="3">
    <source>
        <dbReference type="ARBA" id="ARBA00022692"/>
    </source>
</evidence>
<evidence type="ECO:0000256" key="9">
    <source>
        <dbReference type="ARBA" id="ARBA00049940"/>
    </source>
</evidence>
<keyword evidence="3 10" id="KW-0812">Transmembrane</keyword>
<comment type="similarity">
    <text evidence="7 10">Belongs to the fluoride channel Fluc/FEX (TC 1.A.43) family.</text>
</comment>
<accession>A0A1X7HV33</accession>
<dbReference type="HAMAP" id="MF_00454">
    <property type="entry name" value="FluC"/>
    <property type="match status" value="1"/>
</dbReference>
<comment type="caution">
    <text evidence="10">Lacks conserved residue(s) required for the propagation of feature annotation.</text>
</comment>
<keyword evidence="10" id="KW-0479">Metal-binding</keyword>
<organism evidence="11 12">
    <name type="scientific">Corynebacterium pollutisoli</name>
    <dbReference type="NCBI Taxonomy" id="1610489"/>
    <lineage>
        <taxon>Bacteria</taxon>
        <taxon>Bacillati</taxon>
        <taxon>Actinomycetota</taxon>
        <taxon>Actinomycetes</taxon>
        <taxon>Mycobacteriales</taxon>
        <taxon>Corynebacteriaceae</taxon>
        <taxon>Corynebacterium</taxon>
    </lineage>
</organism>
<keyword evidence="4 10" id="KW-1133">Transmembrane helix</keyword>
<gene>
    <name evidence="10" type="primary">fluC</name>
    <name evidence="10" type="synonym">crcB</name>
    <name evidence="11" type="ORF">SAMN06295981_0005</name>
</gene>
<evidence type="ECO:0000256" key="7">
    <source>
        <dbReference type="ARBA" id="ARBA00035120"/>
    </source>
</evidence>
<keyword evidence="6 10" id="KW-0407">Ion channel</keyword>
<keyword evidence="5 10" id="KW-0472">Membrane</keyword>
<sequence>MLRDAALTGLGAALGAVARFALDGVLPLLGVNVVGAFLMGRLRPGVFWGPGVLGGFTSFSTFAYLTADLPLPEAAGYVAATLFGCVAAWWLGDVLAGRHP</sequence>
<dbReference type="AlphaFoldDB" id="A0A1X7HV33"/>
<dbReference type="NCBIfam" id="NF001101">
    <property type="entry name" value="PRK00134.1"/>
    <property type="match status" value="1"/>
</dbReference>
<evidence type="ECO:0000256" key="6">
    <source>
        <dbReference type="ARBA" id="ARBA00023303"/>
    </source>
</evidence>
<dbReference type="RefSeq" id="WP_085548230.1">
    <property type="nucleotide sequence ID" value="NZ_FXAR01000001.1"/>
</dbReference>
<feature type="binding site" evidence="10">
    <location>
        <position position="54"/>
    </location>
    <ligand>
        <name>Na(+)</name>
        <dbReference type="ChEBI" id="CHEBI:29101"/>
        <note>structural</note>
    </ligand>
</feature>
<feature type="binding site" evidence="10">
    <location>
        <position position="57"/>
    </location>
    <ligand>
        <name>Na(+)</name>
        <dbReference type="ChEBI" id="CHEBI:29101"/>
        <note>structural</note>
    </ligand>
</feature>
<dbReference type="GO" id="GO:0046872">
    <property type="term" value="F:metal ion binding"/>
    <property type="evidence" value="ECO:0007669"/>
    <property type="project" value="UniProtKB-KW"/>
</dbReference>
<feature type="transmembrane region" description="Helical" evidence="10">
    <location>
        <begin position="45"/>
        <end position="67"/>
    </location>
</feature>